<proteinExistence type="predicted"/>
<dbReference type="AlphaFoldDB" id="A0A0E9X954"/>
<evidence type="ECO:0000313" key="1">
    <source>
        <dbReference type="EMBL" id="JAH98375.1"/>
    </source>
</evidence>
<organism evidence="1">
    <name type="scientific">Anguilla anguilla</name>
    <name type="common">European freshwater eel</name>
    <name type="synonym">Muraena anguilla</name>
    <dbReference type="NCBI Taxonomy" id="7936"/>
    <lineage>
        <taxon>Eukaryota</taxon>
        <taxon>Metazoa</taxon>
        <taxon>Chordata</taxon>
        <taxon>Craniata</taxon>
        <taxon>Vertebrata</taxon>
        <taxon>Euteleostomi</taxon>
        <taxon>Actinopterygii</taxon>
        <taxon>Neopterygii</taxon>
        <taxon>Teleostei</taxon>
        <taxon>Anguilliformes</taxon>
        <taxon>Anguillidae</taxon>
        <taxon>Anguilla</taxon>
    </lineage>
</organism>
<reference evidence="1" key="2">
    <citation type="journal article" date="2015" name="Fish Shellfish Immunol.">
        <title>Early steps in the European eel (Anguilla anguilla)-Vibrio vulnificus interaction in the gills: Role of the RtxA13 toxin.</title>
        <authorList>
            <person name="Callol A."/>
            <person name="Pajuelo D."/>
            <person name="Ebbesson L."/>
            <person name="Teles M."/>
            <person name="MacKenzie S."/>
            <person name="Amaro C."/>
        </authorList>
    </citation>
    <scope>NUCLEOTIDE SEQUENCE</scope>
</reference>
<protein>
    <submittedName>
        <fullName evidence="1">Uncharacterized protein</fullName>
    </submittedName>
</protein>
<name>A0A0E9X954_ANGAN</name>
<dbReference type="EMBL" id="GBXM01010202">
    <property type="protein sequence ID" value="JAH98375.1"/>
    <property type="molecule type" value="Transcribed_RNA"/>
</dbReference>
<accession>A0A0E9X954</accession>
<sequence>MYSACRALSLSRVELDTYFFEWPQKLAQRGSCRMCRERQHISATYQFQNPMTHIFKEKKTSNEL</sequence>
<reference evidence="1" key="1">
    <citation type="submission" date="2014-11" db="EMBL/GenBank/DDBJ databases">
        <authorList>
            <person name="Amaro Gonzalez C."/>
        </authorList>
    </citation>
    <scope>NUCLEOTIDE SEQUENCE</scope>
</reference>